<keyword evidence="3" id="KW-1185">Reference proteome</keyword>
<dbReference type="SUPFAM" id="SSF53218">
    <property type="entry name" value="Molybdenum cofactor biosynthesis proteins"/>
    <property type="match status" value="1"/>
</dbReference>
<evidence type="ECO:0000256" key="1">
    <source>
        <dbReference type="ARBA" id="ARBA00007589"/>
    </source>
</evidence>
<protein>
    <submittedName>
        <fullName evidence="4">FAD synthase-like isoform X1</fullName>
    </submittedName>
</protein>
<dbReference type="PANTHER" id="PTHR13939:SF0">
    <property type="entry name" value="NMN AMIDOHYDROLASE-LIKE PROTEIN YFAY"/>
    <property type="match status" value="1"/>
</dbReference>
<dbReference type="KEGG" id="soy:115876240"/>
<dbReference type="Gene3D" id="3.40.980.10">
    <property type="entry name" value="MoaB/Mog-like domain"/>
    <property type="match status" value="1"/>
</dbReference>
<dbReference type="InterPro" id="IPR001453">
    <property type="entry name" value="MoaB/Mog_dom"/>
</dbReference>
<dbReference type="AlphaFoldDB" id="A0A6J2XAE6"/>
<dbReference type="InterPro" id="IPR036425">
    <property type="entry name" value="MoaB/Mog-like_dom_sf"/>
</dbReference>
<dbReference type="OrthoDB" id="270728at2759"/>
<evidence type="ECO:0000313" key="4">
    <source>
        <dbReference type="RefSeq" id="XP_030747804.1"/>
    </source>
</evidence>
<proteinExistence type="inferred from homology"/>
<dbReference type="Pfam" id="PF24102">
    <property type="entry name" value="FLAD1_M"/>
    <property type="match status" value="1"/>
</dbReference>
<dbReference type="GeneID" id="115876240"/>
<dbReference type="RefSeq" id="XP_030747804.1">
    <property type="nucleotide sequence ID" value="XM_030891944.1"/>
</dbReference>
<feature type="domain" description="MoaB/Mog" evidence="2">
    <location>
        <begin position="32"/>
        <end position="196"/>
    </location>
</feature>
<sequence length="277" mass="31276">MSLRCLCKNISGAHIKINNFWTNKYSTIKTAGVLVIGDEILKGEVPDTNSTLIAQELHNFGLKLKKITVVADDINDISEEVRYFSKKYDYVLTTGGIGPTHDDVTYEAVALAFDVPLVLHSDLEKICSKFFKTVDPMSPGMKQAYVPEQSVLNYATISGDKLTFPNVSVHNVFMFPGIPEFLKKIITEAGPLLFRSDKKFFTKYLYCNLPEYKIAKELEILVQEFPEVQFGCYPKICHSAYQVKVTIESCSNVSTTKAYLRLLQLLPKEYIVNESDI</sequence>
<comment type="similarity">
    <text evidence="1">In the N-terminal section; belongs to the MoaB/Mog family.</text>
</comment>
<dbReference type="InterPro" id="IPR050101">
    <property type="entry name" value="CinA"/>
</dbReference>
<dbReference type="CDD" id="cd00885">
    <property type="entry name" value="cinA"/>
    <property type="match status" value="1"/>
</dbReference>
<gene>
    <name evidence="4" type="primary">LOC115876240</name>
</gene>
<dbReference type="Proteomes" id="UP000504635">
    <property type="component" value="Unplaced"/>
</dbReference>
<accession>A0A6J2XAE6</accession>
<dbReference type="Pfam" id="PF00994">
    <property type="entry name" value="MoCF_biosynth"/>
    <property type="match status" value="1"/>
</dbReference>
<dbReference type="InParanoid" id="A0A6J2XAE6"/>
<organism evidence="3 4">
    <name type="scientific">Sitophilus oryzae</name>
    <name type="common">Rice weevil</name>
    <name type="synonym">Curculio oryzae</name>
    <dbReference type="NCBI Taxonomy" id="7048"/>
    <lineage>
        <taxon>Eukaryota</taxon>
        <taxon>Metazoa</taxon>
        <taxon>Ecdysozoa</taxon>
        <taxon>Arthropoda</taxon>
        <taxon>Hexapoda</taxon>
        <taxon>Insecta</taxon>
        <taxon>Pterygota</taxon>
        <taxon>Neoptera</taxon>
        <taxon>Endopterygota</taxon>
        <taxon>Coleoptera</taxon>
        <taxon>Polyphaga</taxon>
        <taxon>Cucujiformia</taxon>
        <taxon>Curculionidae</taxon>
        <taxon>Dryophthorinae</taxon>
        <taxon>Sitophilus</taxon>
    </lineage>
</organism>
<dbReference type="InterPro" id="IPR056596">
    <property type="entry name" value="FLAD1_M"/>
</dbReference>
<evidence type="ECO:0000259" key="2">
    <source>
        <dbReference type="SMART" id="SM00852"/>
    </source>
</evidence>
<dbReference type="SMART" id="SM00852">
    <property type="entry name" value="MoCF_biosynth"/>
    <property type="match status" value="1"/>
</dbReference>
<evidence type="ECO:0000313" key="3">
    <source>
        <dbReference type="Proteomes" id="UP000504635"/>
    </source>
</evidence>
<name>A0A6J2XAE6_SITOR</name>
<dbReference type="PANTHER" id="PTHR13939">
    <property type="entry name" value="NICOTINAMIDE-NUCLEOTIDE AMIDOHYDROLASE PNCC"/>
    <property type="match status" value="1"/>
</dbReference>
<reference evidence="4" key="1">
    <citation type="submission" date="2025-08" db="UniProtKB">
        <authorList>
            <consortium name="RefSeq"/>
        </authorList>
    </citation>
    <scope>IDENTIFICATION</scope>
    <source>
        <tissue evidence="4">Gonads</tissue>
    </source>
</reference>